<dbReference type="AlphaFoldDB" id="A0A420Q2E2"/>
<sequence>MQTYFAFVASLLVAAPVLASIDVTIYDGVSGQGDSKELQLNPSECRDLDTYHWGNRMASFSKPQNAKCRIYQLGHCQGSDTSFEDEQAFICFLDDDFDNNVNSIECWN</sequence>
<keyword evidence="1" id="KW-0732">Signal</keyword>
<proteinExistence type="predicted"/>
<organism evidence="2 3">
    <name type="scientific">Fusarium oxysporum</name>
    <name type="common">Fusarium vascular wilt</name>
    <dbReference type="NCBI Taxonomy" id="5507"/>
    <lineage>
        <taxon>Eukaryota</taxon>
        <taxon>Fungi</taxon>
        <taxon>Dikarya</taxon>
        <taxon>Ascomycota</taxon>
        <taxon>Pezizomycotina</taxon>
        <taxon>Sordariomycetes</taxon>
        <taxon>Hypocreomycetidae</taxon>
        <taxon>Hypocreales</taxon>
        <taxon>Nectriaceae</taxon>
        <taxon>Fusarium</taxon>
        <taxon>Fusarium oxysporum species complex</taxon>
    </lineage>
</organism>
<dbReference type="EMBL" id="MRCY01000847">
    <property type="protein sequence ID" value="RKK78112.1"/>
    <property type="molecule type" value="Genomic_DNA"/>
</dbReference>
<gene>
    <name evidence="2" type="ORF">BFJ68_g17925</name>
</gene>
<dbReference type="Gene3D" id="2.60.20.10">
    <property type="entry name" value="Crystallins"/>
    <property type="match status" value="1"/>
</dbReference>
<dbReference type="Proteomes" id="UP000285860">
    <property type="component" value="Unassembled WGS sequence"/>
</dbReference>
<dbReference type="VEuPathDB" id="FungiDB:FOZG_18239"/>
<evidence type="ECO:0000256" key="1">
    <source>
        <dbReference type="SAM" id="SignalP"/>
    </source>
</evidence>
<dbReference type="VEuPathDB" id="FungiDB:FOMG_00011"/>
<accession>A0A420Q2E2</accession>
<protein>
    <submittedName>
        <fullName evidence="2">Uncharacterized protein</fullName>
    </submittedName>
</protein>
<reference evidence="2 3" key="1">
    <citation type="journal article" date="2018" name="Sci. Rep.">
        <title>Characterisation of pathogen-specific regions and novel effector candidates in Fusarium oxysporum f. sp. cepae.</title>
        <authorList>
            <person name="Armitage A.D."/>
            <person name="Taylor A."/>
            <person name="Sobczyk M.K."/>
            <person name="Baxter L."/>
            <person name="Greenfield B.P."/>
            <person name="Bates H.J."/>
            <person name="Wilson F."/>
            <person name="Jackson A.C."/>
            <person name="Ott S."/>
            <person name="Harrison R.J."/>
            <person name="Clarkson J.P."/>
        </authorList>
    </citation>
    <scope>NUCLEOTIDE SEQUENCE [LARGE SCALE GENOMIC DNA]</scope>
    <source>
        <strain evidence="2 3">Fo_A28</strain>
    </source>
</reference>
<name>A0A420Q2E2_FUSOX</name>
<feature type="chain" id="PRO_5041126001" evidence="1">
    <location>
        <begin position="20"/>
        <end position="108"/>
    </location>
</feature>
<comment type="caution">
    <text evidence="2">The sequence shown here is derived from an EMBL/GenBank/DDBJ whole genome shotgun (WGS) entry which is preliminary data.</text>
</comment>
<feature type="signal peptide" evidence="1">
    <location>
        <begin position="1"/>
        <end position="19"/>
    </location>
</feature>
<evidence type="ECO:0000313" key="3">
    <source>
        <dbReference type="Proteomes" id="UP000285860"/>
    </source>
</evidence>
<evidence type="ECO:0000313" key="2">
    <source>
        <dbReference type="EMBL" id="RKK78112.1"/>
    </source>
</evidence>